<evidence type="ECO:0000256" key="6">
    <source>
        <dbReference type="ARBA" id="ARBA00023242"/>
    </source>
</evidence>
<dbReference type="Proteomes" id="UP000030678">
    <property type="component" value="Unassembled WGS sequence"/>
</dbReference>
<organism evidence="8 9">
    <name type="scientific">Cladophialophora carrionii CBS 160.54</name>
    <dbReference type="NCBI Taxonomy" id="1279043"/>
    <lineage>
        <taxon>Eukaryota</taxon>
        <taxon>Fungi</taxon>
        <taxon>Dikarya</taxon>
        <taxon>Ascomycota</taxon>
        <taxon>Pezizomycotina</taxon>
        <taxon>Eurotiomycetes</taxon>
        <taxon>Chaetothyriomycetidae</taxon>
        <taxon>Chaetothyriales</taxon>
        <taxon>Herpotrichiellaceae</taxon>
        <taxon>Cladophialophora</taxon>
    </lineage>
</organism>
<dbReference type="GO" id="GO:0044773">
    <property type="term" value="P:mitotic DNA damage checkpoint signaling"/>
    <property type="evidence" value="ECO:0007669"/>
    <property type="project" value="TreeGrafter"/>
</dbReference>
<feature type="region of interest" description="Disordered" evidence="7">
    <location>
        <begin position="56"/>
        <end position="76"/>
    </location>
</feature>
<evidence type="ECO:0000256" key="1">
    <source>
        <dbReference type="ARBA" id="ARBA00004123"/>
    </source>
</evidence>
<feature type="compositionally biased region" description="Basic and acidic residues" evidence="7">
    <location>
        <begin position="165"/>
        <end position="180"/>
    </location>
</feature>
<evidence type="ECO:0000256" key="3">
    <source>
        <dbReference type="ARBA" id="ARBA00022771"/>
    </source>
</evidence>
<gene>
    <name evidence="8" type="ORF">G647_00522</name>
</gene>
<proteinExistence type="predicted"/>
<dbReference type="GO" id="GO:0033260">
    <property type="term" value="P:nuclear DNA replication"/>
    <property type="evidence" value="ECO:0007669"/>
    <property type="project" value="TreeGrafter"/>
</dbReference>
<reference evidence="8 9" key="1">
    <citation type="submission" date="2013-03" db="EMBL/GenBank/DDBJ databases">
        <title>The Genome Sequence of Cladophialophora carrionii CBS 160.54.</title>
        <authorList>
            <consortium name="The Broad Institute Genomics Platform"/>
            <person name="Cuomo C."/>
            <person name="de Hoog S."/>
            <person name="Gorbushina A."/>
            <person name="Walker B."/>
            <person name="Young S.K."/>
            <person name="Zeng Q."/>
            <person name="Gargeya S."/>
            <person name="Fitzgerald M."/>
            <person name="Haas B."/>
            <person name="Abouelleil A."/>
            <person name="Allen A.W."/>
            <person name="Alvarado L."/>
            <person name="Arachchi H.M."/>
            <person name="Berlin A.M."/>
            <person name="Chapman S.B."/>
            <person name="Gainer-Dewar J."/>
            <person name="Goldberg J."/>
            <person name="Griggs A."/>
            <person name="Gujja S."/>
            <person name="Hansen M."/>
            <person name="Howarth C."/>
            <person name="Imamovic A."/>
            <person name="Ireland A."/>
            <person name="Larimer J."/>
            <person name="McCowan C."/>
            <person name="Murphy C."/>
            <person name="Pearson M."/>
            <person name="Poon T.W."/>
            <person name="Priest M."/>
            <person name="Roberts A."/>
            <person name="Saif S."/>
            <person name="Shea T."/>
            <person name="Sisk P."/>
            <person name="Sykes S."/>
            <person name="Wortman J."/>
            <person name="Nusbaum C."/>
            <person name="Birren B."/>
        </authorList>
    </citation>
    <scope>NUCLEOTIDE SEQUENCE [LARGE SCALE GENOMIC DNA]</scope>
    <source>
        <strain evidence="8 9">CBS 160.54</strain>
    </source>
</reference>
<sequence>MTDVRALLAAERQSRRITHPHLSYTKSGVLLCNICNLNVKSEALWEGHLKSANHRKNVAAQASRKASIDSTSGKGVKRKIEDVDEVLLERDELEPEARKKPKSRPESTFVEDEDGEQAGPVLPEEEAPGQQVEPAPAPMPVTDKAAQTNGTSTPTPAVNEDEWAAFEREVAPLAADKPKPDYSSATITAAPLTADQIKAQQDEDRRRRLETEAEDEKEDELGKLAEEFDVMEEMEDRVRKLRAKRDALRSAAKPGDDTGQATNGASVATLVVSAGTNGVEEDEEDEDEDDWYS</sequence>
<keyword evidence="2" id="KW-0479">Metal-binding</keyword>
<dbReference type="Gene3D" id="3.30.160.60">
    <property type="entry name" value="Classic Zinc Finger"/>
    <property type="match status" value="1"/>
</dbReference>
<accession>V9DP31</accession>
<evidence type="ECO:0000256" key="2">
    <source>
        <dbReference type="ARBA" id="ARBA00022723"/>
    </source>
</evidence>
<name>V9DP31_9EURO</name>
<feature type="region of interest" description="Disordered" evidence="7">
    <location>
        <begin position="92"/>
        <end position="225"/>
    </location>
</feature>
<dbReference type="PANTHER" id="PTHR13278:SF0">
    <property type="entry name" value="ZINC FINGER PROTEIN 830"/>
    <property type="match status" value="1"/>
</dbReference>
<dbReference type="RefSeq" id="XP_008722147.1">
    <property type="nucleotide sequence ID" value="XM_008723925.1"/>
</dbReference>
<dbReference type="PANTHER" id="PTHR13278">
    <property type="entry name" value="ZINC FINGER PROTEIN 830"/>
    <property type="match status" value="1"/>
</dbReference>
<evidence type="ECO:0000313" key="9">
    <source>
        <dbReference type="Proteomes" id="UP000030678"/>
    </source>
</evidence>
<keyword evidence="5" id="KW-0175">Coiled coil</keyword>
<dbReference type="HOGENOM" id="CLU_041821_0_0_1"/>
<dbReference type="GO" id="GO:0005681">
    <property type="term" value="C:spliceosomal complex"/>
    <property type="evidence" value="ECO:0007669"/>
    <property type="project" value="InterPro"/>
</dbReference>
<feature type="compositionally biased region" description="Polar residues" evidence="7">
    <location>
        <begin position="145"/>
        <end position="156"/>
    </location>
</feature>
<dbReference type="InterPro" id="IPR036236">
    <property type="entry name" value="Znf_C2H2_sf"/>
</dbReference>
<comment type="subcellular location">
    <subcellularLocation>
        <location evidence="1">Nucleus</location>
    </subcellularLocation>
</comment>
<dbReference type="EMBL" id="KB822697">
    <property type="protein sequence ID" value="ETI28073.1"/>
    <property type="molecule type" value="Genomic_DNA"/>
</dbReference>
<feature type="compositionally biased region" description="Acidic residues" evidence="7">
    <location>
        <begin position="279"/>
        <end position="293"/>
    </location>
</feature>
<dbReference type="GO" id="GO:0003676">
    <property type="term" value="F:nucleic acid binding"/>
    <property type="evidence" value="ECO:0007669"/>
    <property type="project" value="InterPro"/>
</dbReference>
<dbReference type="OrthoDB" id="77607at2759"/>
<keyword evidence="3" id="KW-0863">Zinc-finger</keyword>
<protein>
    <submittedName>
        <fullName evidence="8">Uncharacterized protein</fullName>
    </submittedName>
</protein>
<dbReference type="SUPFAM" id="SSF57667">
    <property type="entry name" value="beta-beta-alpha zinc fingers"/>
    <property type="match status" value="1"/>
</dbReference>
<dbReference type="VEuPathDB" id="FungiDB:G647_00522"/>
<dbReference type="GO" id="GO:0033314">
    <property type="term" value="P:mitotic DNA replication checkpoint signaling"/>
    <property type="evidence" value="ECO:0007669"/>
    <property type="project" value="TreeGrafter"/>
</dbReference>
<evidence type="ECO:0000256" key="7">
    <source>
        <dbReference type="SAM" id="MobiDB-lite"/>
    </source>
</evidence>
<evidence type="ECO:0000256" key="4">
    <source>
        <dbReference type="ARBA" id="ARBA00022833"/>
    </source>
</evidence>
<keyword evidence="6" id="KW-0539">Nucleus</keyword>
<evidence type="ECO:0000256" key="5">
    <source>
        <dbReference type="ARBA" id="ARBA00023054"/>
    </source>
</evidence>
<evidence type="ECO:0000313" key="8">
    <source>
        <dbReference type="EMBL" id="ETI28073.1"/>
    </source>
</evidence>
<feature type="compositionally biased region" description="Basic and acidic residues" evidence="7">
    <location>
        <begin position="200"/>
        <end position="211"/>
    </location>
</feature>
<dbReference type="InterPro" id="IPR040050">
    <property type="entry name" value="ZNF830-like"/>
</dbReference>
<keyword evidence="4" id="KW-0862">Zinc</keyword>
<feature type="region of interest" description="Disordered" evidence="7">
    <location>
        <begin position="246"/>
        <end position="293"/>
    </location>
</feature>
<dbReference type="GeneID" id="19979015"/>
<dbReference type="AlphaFoldDB" id="V9DP31"/>
<dbReference type="GO" id="GO:0008270">
    <property type="term" value="F:zinc ion binding"/>
    <property type="evidence" value="ECO:0007669"/>
    <property type="project" value="UniProtKB-KW"/>
</dbReference>